<feature type="transmembrane region" description="Helical" evidence="1">
    <location>
        <begin position="829"/>
        <end position="850"/>
    </location>
</feature>
<dbReference type="Pfam" id="PF19501">
    <property type="entry name" value="PcRGLX_1st"/>
    <property type="match status" value="1"/>
</dbReference>
<dbReference type="InterPro" id="IPR008928">
    <property type="entry name" value="6-hairpin_glycosidase_sf"/>
</dbReference>
<keyword evidence="1" id="KW-0812">Transmembrane</keyword>
<dbReference type="SUPFAM" id="SSF48208">
    <property type="entry name" value="Six-hairpin glycosidases"/>
    <property type="match status" value="1"/>
</dbReference>
<dbReference type="EMBL" id="NIDE01000001">
    <property type="protein sequence ID" value="OWK47444.1"/>
    <property type="molecule type" value="Genomic_DNA"/>
</dbReference>
<dbReference type="AlphaFoldDB" id="A0A225E6Q9"/>
<dbReference type="InterPro" id="IPR048329">
    <property type="entry name" value="PcRGLX_1st"/>
</dbReference>
<reference evidence="4" key="1">
    <citation type="submission" date="2017-06" db="EMBL/GenBank/DDBJ databases">
        <title>Genome analysis of Fimbriiglobus ruber SP5, the first member of the order Planctomycetales with confirmed chitinolytic capability.</title>
        <authorList>
            <person name="Ravin N.V."/>
            <person name="Rakitin A.L."/>
            <person name="Ivanova A.A."/>
            <person name="Beletsky A.V."/>
            <person name="Kulichevskaya I.S."/>
            <person name="Mardanov A.V."/>
            <person name="Dedysh S.N."/>
        </authorList>
    </citation>
    <scope>NUCLEOTIDE SEQUENCE [LARGE SCALE GENOMIC DNA]</scope>
    <source>
        <strain evidence="4">SP5</strain>
    </source>
</reference>
<gene>
    <name evidence="3" type="ORF">FRUB_01143</name>
</gene>
<comment type="caution">
    <text evidence="3">The sequence shown here is derived from an EMBL/GenBank/DDBJ whole genome shotgun (WGS) entry which is preliminary data.</text>
</comment>
<protein>
    <recommendedName>
        <fullName evidence="2">PcRGLX/YetA-like N-terminal RIFT barrel domain-containing protein</fullName>
    </recommendedName>
</protein>
<organism evidence="3 4">
    <name type="scientific">Fimbriiglobus ruber</name>
    <dbReference type="NCBI Taxonomy" id="1908690"/>
    <lineage>
        <taxon>Bacteria</taxon>
        <taxon>Pseudomonadati</taxon>
        <taxon>Planctomycetota</taxon>
        <taxon>Planctomycetia</taxon>
        <taxon>Gemmatales</taxon>
        <taxon>Gemmataceae</taxon>
        <taxon>Fimbriiglobus</taxon>
    </lineage>
</organism>
<name>A0A225E6Q9_9BACT</name>
<keyword evidence="1" id="KW-0472">Membrane</keyword>
<evidence type="ECO:0000313" key="3">
    <source>
        <dbReference type="EMBL" id="OWK47444.1"/>
    </source>
</evidence>
<accession>A0A225E6Q9</accession>
<keyword evidence="1" id="KW-1133">Transmembrane helix</keyword>
<proteinExistence type="predicted"/>
<feature type="domain" description="PcRGLX/YetA-like N-terminal RIFT barrel" evidence="2">
    <location>
        <begin position="8"/>
        <end position="73"/>
    </location>
</feature>
<evidence type="ECO:0000313" key="4">
    <source>
        <dbReference type="Proteomes" id="UP000214646"/>
    </source>
</evidence>
<sequence>MTAPALSVSLRFVARETQVRKGEPVTCGLPWPRGAVHDEKRFRLVGSDGIPAALQTRVLDRWPDGSVRWCLFDFLATVDGKSDGYRVEAGEPVSLPPLPDFPVQAKEHEPLFALSAADASAKIVSDVAGQDVIESGPIRRRFALSLPRFGDCVLFGWADFFAGVPVARVQLTIRNPNPADHPGGNWDLGNGGSVYLKAFAILPPEGHRVGASRIHYSPEPGVPFQSTDRGIDIYQCSSGGEHWQSDNHLDRHRKIPLRYRGYRLDDKAKVERDGMRATPIIAKEQDGNWFGITTPTFWENFPKRLSADANGFSLNLFPSDSEGETELQGGEQKTHTFYVAFGRDTVTNEPMVWCRSPLVVHADPEWYAVCGIVPYLTPKSTDPNTAYLALVDQAIEGPDTFIHKREKIDEYGWRHFGDIYGDHEAVYHTGPAPMISHYNNQYDCVAGFLYQFFRSGDVRWLTQGLECADHTVDIDVYHTDGDKAAYNRGLFWHTYHYAGADTGTHRSYPKILRRGPQASTTTKMDQLGETAEKLKKSYAVGGGPASSHNYNAGLMLAYYLAGNPLYRDTAVDLAQFVLDMEDPSRTPFRFLSREYTGLATESGGGGYHGPGRASANSILALLVGHQLAGDRKFLDKAEQIIRRVAHPKQNLDRLDLLNAELRWFYTMFLQALGRYLDYKIELGERDQAYTYARLTLLHYARWMADHERPILDTPEKLQYPTETWAAQDMRKVEVFQYAAKHAEGAENARFMERAEWFFRYVESKLSEFPTRSLCRPVVLMMNFGWSRAWWQQHPTETAPVPTIAVSADEFGDWQMFIPQKLKAIKRAKLLVVAGAATCAMLGVALIAWWLI</sequence>
<evidence type="ECO:0000259" key="2">
    <source>
        <dbReference type="Pfam" id="PF19501"/>
    </source>
</evidence>
<dbReference type="Proteomes" id="UP000214646">
    <property type="component" value="Unassembled WGS sequence"/>
</dbReference>
<dbReference type="GO" id="GO:0005975">
    <property type="term" value="P:carbohydrate metabolic process"/>
    <property type="evidence" value="ECO:0007669"/>
    <property type="project" value="InterPro"/>
</dbReference>
<dbReference type="RefSeq" id="WP_238602461.1">
    <property type="nucleotide sequence ID" value="NZ_NIDE01000001.1"/>
</dbReference>
<keyword evidence="4" id="KW-1185">Reference proteome</keyword>
<evidence type="ECO:0000256" key="1">
    <source>
        <dbReference type="SAM" id="Phobius"/>
    </source>
</evidence>